<dbReference type="AlphaFoldDB" id="A0A2T1NNH9"/>
<reference evidence="1 2" key="1">
    <citation type="submission" date="2018-03" db="EMBL/GenBank/DDBJ databases">
        <title>Mesoflavibacter sp. HG37 and Mesoflavibacter sp. HG96 sp.nov., two marine bacteria isolated from seawater of Western Pacific Ocean.</title>
        <authorList>
            <person name="Cheng H."/>
            <person name="Wu Y.-H."/>
            <person name="Guo L.-L."/>
            <person name="Xu X.-W."/>
        </authorList>
    </citation>
    <scope>NUCLEOTIDE SEQUENCE [LARGE SCALE GENOMIC DNA]</scope>
    <source>
        <strain evidence="1 2">KCTC 42117</strain>
    </source>
</reference>
<dbReference type="EMBL" id="PXOT01000012">
    <property type="protein sequence ID" value="PSG94450.1"/>
    <property type="molecule type" value="Genomic_DNA"/>
</dbReference>
<gene>
    <name evidence="1" type="ORF">C7H61_01100</name>
</gene>
<comment type="caution">
    <text evidence="1">The sequence shown here is derived from an EMBL/GenBank/DDBJ whole genome shotgun (WGS) entry which is preliminary data.</text>
</comment>
<keyword evidence="2" id="KW-1185">Reference proteome</keyword>
<sequence length="145" mass="16792">MKLSENNKKSLLVSIHQLIEENASHTVNDLEHKRTNRLINYPSNGGLTESEKSELEKLEINPTLKSALRKVFASNTADVFFSVLNIIDGTADPTVEFGEWEEVMLVDFDEENEMDSMLHDDFYGTYWDWKEKRPNPGWKLDLLDE</sequence>
<accession>A0A2T1NNH9</accession>
<evidence type="ECO:0000313" key="1">
    <source>
        <dbReference type="EMBL" id="PSG94450.1"/>
    </source>
</evidence>
<protein>
    <submittedName>
        <fullName evidence="1">Uncharacterized protein</fullName>
    </submittedName>
</protein>
<evidence type="ECO:0000313" key="2">
    <source>
        <dbReference type="Proteomes" id="UP000238430"/>
    </source>
</evidence>
<dbReference type="Proteomes" id="UP000238430">
    <property type="component" value="Unassembled WGS sequence"/>
</dbReference>
<name>A0A2T1NNH9_9FLAO</name>
<proteinExistence type="predicted"/>
<organism evidence="1 2">
    <name type="scientific">Mesoflavibacter zeaxanthinifaciens subsp. sabulilitoris</name>
    <dbReference type="NCBI Taxonomy" id="1520893"/>
    <lineage>
        <taxon>Bacteria</taxon>
        <taxon>Pseudomonadati</taxon>
        <taxon>Bacteroidota</taxon>
        <taxon>Flavobacteriia</taxon>
        <taxon>Flavobacteriales</taxon>
        <taxon>Flavobacteriaceae</taxon>
        <taxon>Mesoflavibacter</taxon>
    </lineage>
</organism>